<evidence type="ECO:0000313" key="6">
    <source>
        <dbReference type="Proteomes" id="UP000257109"/>
    </source>
</evidence>
<keyword evidence="1" id="KW-0677">Repeat</keyword>
<dbReference type="OrthoDB" id="2143914at2759"/>
<comment type="caution">
    <text evidence="5">The sequence shown here is derived from an EMBL/GenBank/DDBJ whole genome shotgun (WGS) entry which is preliminary data.</text>
</comment>
<sequence>MKLSAMGNENEKEKDLSFARWIDAHASPEKGLCGIGLWAMGSNNSSKEDSKLKEYIENTEGNWIVLPQKAEKLQMRWLNYLRANIKHGDFSNED</sequence>
<reference evidence="5" key="1">
    <citation type="submission" date="2018-05" db="EMBL/GenBank/DDBJ databases">
        <title>Draft genome of Mucuna pruriens seed.</title>
        <authorList>
            <person name="Nnadi N.E."/>
            <person name="Vos R."/>
            <person name="Hasami M.H."/>
            <person name="Devisetty U.K."/>
            <person name="Aguiy J.C."/>
        </authorList>
    </citation>
    <scope>NUCLEOTIDE SEQUENCE [LARGE SCALE GENOMIC DNA]</scope>
    <source>
        <strain evidence="5">JCA_2017</strain>
    </source>
</reference>
<dbReference type="SUPFAM" id="SSF46689">
    <property type="entry name" value="Homeodomain-like"/>
    <property type="match status" value="1"/>
</dbReference>
<dbReference type="GO" id="GO:0003677">
    <property type="term" value="F:DNA binding"/>
    <property type="evidence" value="ECO:0007669"/>
    <property type="project" value="UniProtKB-KW"/>
</dbReference>
<dbReference type="PANTHER" id="PTHR48000">
    <property type="entry name" value="OS09G0431300 PROTEIN"/>
    <property type="match status" value="1"/>
</dbReference>
<gene>
    <name evidence="5" type="primary">RAX3</name>
    <name evidence="5" type="ORF">CR513_12860</name>
</gene>
<proteinExistence type="predicted"/>
<evidence type="ECO:0000256" key="4">
    <source>
        <dbReference type="ARBA" id="ARBA00023163"/>
    </source>
</evidence>
<dbReference type="PANTHER" id="PTHR48000:SF67">
    <property type="entry name" value="MYB-LIKE DNA-BINDING DOMAIN CONTAINING PROTEIN, EXPRESSED"/>
    <property type="match status" value="1"/>
</dbReference>
<accession>A0A371HLI1</accession>
<evidence type="ECO:0000313" key="5">
    <source>
        <dbReference type="EMBL" id="RDY03542.1"/>
    </source>
</evidence>
<organism evidence="5 6">
    <name type="scientific">Mucuna pruriens</name>
    <name type="common">Velvet bean</name>
    <name type="synonym">Dolichos pruriens</name>
    <dbReference type="NCBI Taxonomy" id="157652"/>
    <lineage>
        <taxon>Eukaryota</taxon>
        <taxon>Viridiplantae</taxon>
        <taxon>Streptophyta</taxon>
        <taxon>Embryophyta</taxon>
        <taxon>Tracheophyta</taxon>
        <taxon>Spermatophyta</taxon>
        <taxon>Magnoliopsida</taxon>
        <taxon>eudicotyledons</taxon>
        <taxon>Gunneridae</taxon>
        <taxon>Pentapetalae</taxon>
        <taxon>rosids</taxon>
        <taxon>fabids</taxon>
        <taxon>Fabales</taxon>
        <taxon>Fabaceae</taxon>
        <taxon>Papilionoideae</taxon>
        <taxon>50 kb inversion clade</taxon>
        <taxon>NPAAA clade</taxon>
        <taxon>indigoferoid/millettioid clade</taxon>
        <taxon>Phaseoleae</taxon>
        <taxon>Mucuna</taxon>
    </lineage>
</organism>
<evidence type="ECO:0000256" key="1">
    <source>
        <dbReference type="ARBA" id="ARBA00022737"/>
    </source>
</evidence>
<keyword evidence="4" id="KW-0804">Transcription</keyword>
<keyword evidence="3" id="KW-0238">DNA-binding</keyword>
<dbReference type="Proteomes" id="UP000257109">
    <property type="component" value="Unassembled WGS sequence"/>
</dbReference>
<evidence type="ECO:0000256" key="2">
    <source>
        <dbReference type="ARBA" id="ARBA00023015"/>
    </source>
</evidence>
<dbReference type="AlphaFoldDB" id="A0A371HLI1"/>
<feature type="non-terminal residue" evidence="5">
    <location>
        <position position="1"/>
    </location>
</feature>
<name>A0A371HLI1_MUCPR</name>
<protein>
    <submittedName>
        <fullName evidence="5">Transcription factor RAX3</fullName>
    </submittedName>
</protein>
<dbReference type="EMBL" id="QJKJ01002280">
    <property type="protein sequence ID" value="RDY03542.1"/>
    <property type="molecule type" value="Genomic_DNA"/>
</dbReference>
<keyword evidence="2" id="KW-0805">Transcription regulation</keyword>
<dbReference type="InterPro" id="IPR009057">
    <property type="entry name" value="Homeodomain-like_sf"/>
</dbReference>
<evidence type="ECO:0000256" key="3">
    <source>
        <dbReference type="ARBA" id="ARBA00023125"/>
    </source>
</evidence>
<keyword evidence="6" id="KW-1185">Reference proteome</keyword>
<dbReference type="STRING" id="157652.A0A371HLI1"/>